<evidence type="ECO:0000256" key="3">
    <source>
        <dbReference type="ARBA" id="ARBA00022692"/>
    </source>
</evidence>
<dbReference type="CDD" id="cd00637">
    <property type="entry name" value="7tm_classA_rhodopsin-like"/>
    <property type="match status" value="1"/>
</dbReference>
<keyword evidence="8" id="KW-0807">Transducer</keyword>
<feature type="domain" description="G-protein coupled receptors family 1 profile" evidence="10">
    <location>
        <begin position="99"/>
        <end position="412"/>
    </location>
</feature>
<gene>
    <name evidence="11" type="ORF">BV898_11229</name>
</gene>
<dbReference type="PANTHER" id="PTHR24228">
    <property type="entry name" value="B2 BRADYKININ RECEPTOR/ANGIOTENSIN II RECEPTOR"/>
    <property type="match status" value="1"/>
</dbReference>
<evidence type="ECO:0000313" key="12">
    <source>
        <dbReference type="Proteomes" id="UP000192578"/>
    </source>
</evidence>
<feature type="transmembrane region" description="Helical" evidence="9">
    <location>
        <begin position="120"/>
        <end position="138"/>
    </location>
</feature>
<keyword evidence="4 9" id="KW-1133">Transmembrane helix</keyword>
<dbReference type="InterPro" id="IPR017452">
    <property type="entry name" value="GPCR_Rhodpsn_7TM"/>
</dbReference>
<feature type="transmembrane region" description="Helical" evidence="9">
    <location>
        <begin position="84"/>
        <end position="108"/>
    </location>
</feature>
<comment type="subcellular location">
    <subcellularLocation>
        <location evidence="1">Cell membrane</location>
        <topology evidence="1">Multi-pass membrane protein</topology>
    </subcellularLocation>
</comment>
<evidence type="ECO:0000256" key="1">
    <source>
        <dbReference type="ARBA" id="ARBA00004651"/>
    </source>
</evidence>
<feature type="transmembrane region" description="Helical" evidence="9">
    <location>
        <begin position="359"/>
        <end position="381"/>
    </location>
</feature>
<dbReference type="PROSITE" id="PS50262">
    <property type="entry name" value="G_PROTEIN_RECEP_F1_2"/>
    <property type="match status" value="1"/>
</dbReference>
<protein>
    <recommendedName>
        <fullName evidence="10">G-protein coupled receptors family 1 profile domain-containing protein</fullName>
    </recommendedName>
</protein>
<evidence type="ECO:0000256" key="5">
    <source>
        <dbReference type="ARBA" id="ARBA00023040"/>
    </source>
</evidence>
<evidence type="ECO:0000256" key="9">
    <source>
        <dbReference type="SAM" id="Phobius"/>
    </source>
</evidence>
<keyword evidence="12" id="KW-1185">Reference proteome</keyword>
<sequence>MSKAAFSAAFEAFTFSANNLPIIVDVLVVYIVVAIIVSCIVAHVIFHLLSQINPRALNNNSNSTLFEAHRNASSTYHLPGLVSFSAYAGVLIVMSSLLFDLLIVIAFLRRPRLITPFTIQYLNSVIIQLCLMLFDGPLNIVCHLNVKLLYNPFICAVFKFGAWTFPSLALLQQMAIGLDRWSALLKPMWYRGKSVRYGVNVTLLIVVYYFVLYLPLLVVDTVEGVPAHTRCDLHHAMEKYQTFVRIATYYMPLCFTYVSYPVLLLVLRNRRNAQIHAAVVRTNFLERTTQHHYRPGSPTTRPAPATYARRNGFSVARLPEANSEVPSTAQGVHLTHEAPQKTTRVSGGLSFLRRTSLNLAMWMMLVEIVCTLPWAITYSLIQAEVKLRYLDDLNTLSILLQAVNFMVDPLMYWYFFQDLRDETLNLIRCRA</sequence>
<name>A0A1W0WHC9_HYPEX</name>
<feature type="transmembrane region" description="Helical" evidence="9">
    <location>
        <begin position="150"/>
        <end position="176"/>
    </location>
</feature>
<organism evidence="11 12">
    <name type="scientific">Hypsibius exemplaris</name>
    <name type="common">Freshwater tardigrade</name>
    <dbReference type="NCBI Taxonomy" id="2072580"/>
    <lineage>
        <taxon>Eukaryota</taxon>
        <taxon>Metazoa</taxon>
        <taxon>Ecdysozoa</taxon>
        <taxon>Tardigrada</taxon>
        <taxon>Eutardigrada</taxon>
        <taxon>Parachela</taxon>
        <taxon>Hypsibioidea</taxon>
        <taxon>Hypsibiidae</taxon>
        <taxon>Hypsibius</taxon>
    </lineage>
</organism>
<dbReference type="OrthoDB" id="9975554at2759"/>
<keyword evidence="6 9" id="KW-0472">Membrane</keyword>
<keyword evidence="5" id="KW-0297">G-protein coupled receptor</keyword>
<dbReference type="GO" id="GO:0004930">
    <property type="term" value="F:G protein-coupled receptor activity"/>
    <property type="evidence" value="ECO:0007669"/>
    <property type="project" value="UniProtKB-KW"/>
</dbReference>
<evidence type="ECO:0000256" key="7">
    <source>
        <dbReference type="ARBA" id="ARBA00023170"/>
    </source>
</evidence>
<dbReference type="Proteomes" id="UP000192578">
    <property type="component" value="Unassembled WGS sequence"/>
</dbReference>
<keyword evidence="7" id="KW-0675">Receptor</keyword>
<comment type="caution">
    <text evidence="11">The sequence shown here is derived from an EMBL/GenBank/DDBJ whole genome shotgun (WGS) entry which is preliminary data.</text>
</comment>
<feature type="transmembrane region" description="Helical" evidence="9">
    <location>
        <begin position="20"/>
        <end position="46"/>
    </location>
</feature>
<feature type="transmembrane region" description="Helical" evidence="9">
    <location>
        <begin position="247"/>
        <end position="267"/>
    </location>
</feature>
<evidence type="ECO:0000256" key="8">
    <source>
        <dbReference type="ARBA" id="ARBA00023224"/>
    </source>
</evidence>
<feature type="transmembrane region" description="Helical" evidence="9">
    <location>
        <begin position="393"/>
        <end position="415"/>
    </location>
</feature>
<keyword evidence="3 9" id="KW-0812">Transmembrane</keyword>
<dbReference type="PRINTS" id="PR00237">
    <property type="entry name" value="GPCRRHODOPSN"/>
</dbReference>
<reference evidence="12" key="1">
    <citation type="submission" date="2017-01" db="EMBL/GenBank/DDBJ databases">
        <title>Comparative genomics of anhydrobiosis in the tardigrade Hypsibius dujardini.</title>
        <authorList>
            <person name="Yoshida Y."/>
            <person name="Koutsovoulos G."/>
            <person name="Laetsch D."/>
            <person name="Stevens L."/>
            <person name="Kumar S."/>
            <person name="Horikawa D."/>
            <person name="Ishino K."/>
            <person name="Komine S."/>
            <person name="Tomita M."/>
            <person name="Blaxter M."/>
            <person name="Arakawa K."/>
        </authorList>
    </citation>
    <scope>NUCLEOTIDE SEQUENCE [LARGE SCALE GENOMIC DNA]</scope>
    <source>
        <strain evidence="12">Z151</strain>
    </source>
</reference>
<dbReference type="EMBL" id="MTYJ01000102">
    <property type="protein sequence ID" value="OQV14610.1"/>
    <property type="molecule type" value="Genomic_DNA"/>
</dbReference>
<dbReference type="InterPro" id="IPR000276">
    <property type="entry name" value="GPCR_Rhodpsn"/>
</dbReference>
<dbReference type="AlphaFoldDB" id="A0A1W0WHC9"/>
<evidence type="ECO:0000256" key="4">
    <source>
        <dbReference type="ARBA" id="ARBA00022989"/>
    </source>
</evidence>
<evidence type="ECO:0000313" key="11">
    <source>
        <dbReference type="EMBL" id="OQV14610.1"/>
    </source>
</evidence>
<evidence type="ECO:0000259" key="10">
    <source>
        <dbReference type="PROSITE" id="PS50262"/>
    </source>
</evidence>
<keyword evidence="2" id="KW-1003">Cell membrane</keyword>
<evidence type="ECO:0000256" key="2">
    <source>
        <dbReference type="ARBA" id="ARBA00022475"/>
    </source>
</evidence>
<dbReference type="PANTHER" id="PTHR24228:SF59">
    <property type="entry name" value="NEUROPEPTIDE RECEPTOR 15"/>
    <property type="match status" value="1"/>
</dbReference>
<dbReference type="SUPFAM" id="SSF81321">
    <property type="entry name" value="Family A G protein-coupled receptor-like"/>
    <property type="match status" value="1"/>
</dbReference>
<dbReference type="Gene3D" id="1.20.1070.10">
    <property type="entry name" value="Rhodopsin 7-helix transmembrane proteins"/>
    <property type="match status" value="1"/>
</dbReference>
<evidence type="ECO:0000256" key="6">
    <source>
        <dbReference type="ARBA" id="ARBA00023136"/>
    </source>
</evidence>
<feature type="transmembrane region" description="Helical" evidence="9">
    <location>
        <begin position="197"/>
        <end position="216"/>
    </location>
</feature>
<proteinExistence type="predicted"/>
<dbReference type="GO" id="GO:0005886">
    <property type="term" value="C:plasma membrane"/>
    <property type="evidence" value="ECO:0007669"/>
    <property type="project" value="UniProtKB-SubCell"/>
</dbReference>
<accession>A0A1W0WHC9</accession>